<keyword evidence="1" id="KW-0175">Coiled coil</keyword>
<proteinExistence type="predicted"/>
<protein>
    <submittedName>
        <fullName evidence="3">Uncharacterized protein</fullName>
    </submittedName>
</protein>
<feature type="region of interest" description="Disordered" evidence="2">
    <location>
        <begin position="337"/>
        <end position="422"/>
    </location>
</feature>
<feature type="compositionally biased region" description="Polar residues" evidence="2">
    <location>
        <begin position="581"/>
        <end position="595"/>
    </location>
</feature>
<feature type="coiled-coil region" evidence="1">
    <location>
        <begin position="283"/>
        <end position="310"/>
    </location>
</feature>
<comment type="caution">
    <text evidence="3">The sequence shown here is derived from an EMBL/GenBank/DDBJ whole genome shotgun (WGS) entry which is preliminary data.</text>
</comment>
<accession>A0A9P7ZSW9</accession>
<dbReference type="Proteomes" id="UP000887229">
    <property type="component" value="Unassembled WGS sequence"/>
</dbReference>
<dbReference type="PANTHER" id="PTHR42041:SF1">
    <property type="entry name" value="DNA ENDONUCLEASE ACTIVATOR CTP1 C-TERMINAL DOMAIN-CONTAINING PROTEIN"/>
    <property type="match status" value="1"/>
</dbReference>
<evidence type="ECO:0000313" key="3">
    <source>
        <dbReference type="EMBL" id="KAG9257738.1"/>
    </source>
</evidence>
<keyword evidence="4" id="KW-1185">Reference proteome</keyword>
<feature type="coiled-coil region" evidence="1">
    <location>
        <begin position="150"/>
        <end position="219"/>
    </location>
</feature>
<evidence type="ECO:0000256" key="2">
    <source>
        <dbReference type="SAM" id="MobiDB-lite"/>
    </source>
</evidence>
<feature type="compositionally biased region" description="Polar residues" evidence="2">
    <location>
        <begin position="380"/>
        <end position="392"/>
    </location>
</feature>
<feature type="region of interest" description="Disordered" evidence="2">
    <location>
        <begin position="459"/>
        <end position="489"/>
    </location>
</feature>
<reference evidence="3" key="1">
    <citation type="journal article" date="2021" name="IMA Fungus">
        <title>Genomic characterization of three marine fungi, including Emericellopsis atlantica sp. nov. with signatures of a generalist lifestyle and marine biomass degradation.</title>
        <authorList>
            <person name="Hagestad O.C."/>
            <person name="Hou L."/>
            <person name="Andersen J.H."/>
            <person name="Hansen E.H."/>
            <person name="Altermark B."/>
            <person name="Li C."/>
            <person name="Kuhnert E."/>
            <person name="Cox R.J."/>
            <person name="Crous P.W."/>
            <person name="Spatafora J.W."/>
            <person name="Lail K."/>
            <person name="Amirebrahimi M."/>
            <person name="Lipzen A."/>
            <person name="Pangilinan J."/>
            <person name="Andreopoulos W."/>
            <person name="Hayes R.D."/>
            <person name="Ng V."/>
            <person name="Grigoriev I.V."/>
            <person name="Jackson S.A."/>
            <person name="Sutton T.D.S."/>
            <person name="Dobson A.D.W."/>
            <person name="Rama T."/>
        </authorList>
    </citation>
    <scope>NUCLEOTIDE SEQUENCE</scope>
    <source>
        <strain evidence="3">TS7</strain>
    </source>
</reference>
<evidence type="ECO:0000256" key="1">
    <source>
        <dbReference type="SAM" id="Coils"/>
    </source>
</evidence>
<dbReference type="AlphaFoldDB" id="A0A9P7ZSW9"/>
<gene>
    <name evidence="3" type="ORF">F5Z01DRAFT_412960</name>
</gene>
<evidence type="ECO:0000313" key="4">
    <source>
        <dbReference type="Proteomes" id="UP000887229"/>
    </source>
</evidence>
<dbReference type="OrthoDB" id="4495335at2759"/>
<dbReference type="GeneID" id="70290474"/>
<organism evidence="3 4">
    <name type="scientific">Emericellopsis atlantica</name>
    <dbReference type="NCBI Taxonomy" id="2614577"/>
    <lineage>
        <taxon>Eukaryota</taxon>
        <taxon>Fungi</taxon>
        <taxon>Dikarya</taxon>
        <taxon>Ascomycota</taxon>
        <taxon>Pezizomycotina</taxon>
        <taxon>Sordariomycetes</taxon>
        <taxon>Hypocreomycetidae</taxon>
        <taxon>Hypocreales</taxon>
        <taxon>Bionectriaceae</taxon>
        <taxon>Emericellopsis</taxon>
    </lineage>
</organism>
<feature type="coiled-coil region" evidence="1">
    <location>
        <begin position="69"/>
        <end position="103"/>
    </location>
</feature>
<feature type="compositionally biased region" description="Acidic residues" evidence="2">
    <location>
        <begin position="345"/>
        <end position="354"/>
    </location>
</feature>
<feature type="compositionally biased region" description="Acidic residues" evidence="2">
    <location>
        <begin position="544"/>
        <end position="563"/>
    </location>
</feature>
<feature type="compositionally biased region" description="Polar residues" evidence="2">
    <location>
        <begin position="605"/>
        <end position="637"/>
    </location>
</feature>
<feature type="compositionally biased region" description="Polar residues" evidence="2">
    <location>
        <begin position="676"/>
        <end position="686"/>
    </location>
</feature>
<feature type="region of interest" description="Disordered" evidence="2">
    <location>
        <begin position="1"/>
        <end position="25"/>
    </location>
</feature>
<dbReference type="RefSeq" id="XP_046121662.1">
    <property type="nucleotide sequence ID" value="XM_046259571.1"/>
</dbReference>
<name>A0A9P7ZSW9_9HYPO</name>
<dbReference type="PANTHER" id="PTHR42041">
    <property type="entry name" value="DNA ENDONUCLEASE ACTIVATOR CTP1 C-TERMINAL DOMAIN-CONTAINING PROTEIN"/>
    <property type="match status" value="1"/>
</dbReference>
<sequence>MPIDQPAVNMDDESSQAGSPVGRPLQAITANAQQRDSLSTVHDKISQFNSMSIAMQSKQLERKTADAALKRAMIGREEAEVELRKCKEELKALRKAVDEGKERERRVGERLETVMENYGRAKETHAHTQALWEKEIRRARKETFKTQSTHVKLQEELKTARSATKTLEETVEREKKRSHMREQDAFEARYQMVGIQEKLEQALALIKVVEQERDAYKTAAKNEEVARIAAEGRIPLPVSHDPLDEFASPAKKTQMKKRKLSVEPRYSLSTWEVEATSAAELEIEDLTSQIQWERQRADRAQEMIDFLRAECEMKFCACGRARAQISRDSSAYQLLKASDRHSETAEEPMSEGTEEQLSNHPDETPSEHMSEAEDDATERPLQTMQQEFSSDNIPMPPLTPSPPRPAALQPSPELAPVTSKKGPRLSTVFCPNEGVFRTVSEQDASLLEAQEEAQVIVEDVEPQKADPSPYEHEEEETEELPTPVEPETELDYTSSARLYARTPSVEPPSFAMLGQQRTSLLSLLNAPHGANRGQTMPHVPMVEDPAETAERQDEEQLEEDEEAQGPNFEPPPRASLETRPHTSTALYGTVTTTVPLRNEDEQRESSMSFNEKLRTPSSGSTASFDTTNPALTPTMSREQALAKIRERRGRARSAQNGAAPASRNASQGKERRDLSAPTNKVGSKSR</sequence>
<feature type="compositionally biased region" description="Pro residues" evidence="2">
    <location>
        <begin position="394"/>
        <end position="405"/>
    </location>
</feature>
<feature type="compositionally biased region" description="Basic and acidic residues" evidence="2">
    <location>
        <begin position="360"/>
        <end position="371"/>
    </location>
</feature>
<dbReference type="EMBL" id="MU251245">
    <property type="protein sequence ID" value="KAG9257738.1"/>
    <property type="molecule type" value="Genomic_DNA"/>
</dbReference>
<feature type="region of interest" description="Disordered" evidence="2">
    <location>
        <begin position="544"/>
        <end position="686"/>
    </location>
</feature>